<accession>A0A1L9SMX2</accession>
<evidence type="ECO:0000256" key="5">
    <source>
        <dbReference type="ARBA" id="ARBA00023136"/>
    </source>
</evidence>
<feature type="transmembrane region" description="Helical" evidence="9">
    <location>
        <begin position="155"/>
        <end position="174"/>
    </location>
</feature>
<evidence type="ECO:0000313" key="12">
    <source>
        <dbReference type="Proteomes" id="UP000184188"/>
    </source>
</evidence>
<keyword evidence="3 9" id="KW-0812">Transmembrane</keyword>
<protein>
    <recommendedName>
        <fullName evidence="7">Efflux pump dotC</fullName>
    </recommendedName>
    <alternativeName>
        <fullName evidence="8">Dothistromin biosynthesis protein C</fullName>
    </alternativeName>
</protein>
<evidence type="ECO:0000256" key="8">
    <source>
        <dbReference type="ARBA" id="ARBA00083178"/>
    </source>
</evidence>
<feature type="transmembrane region" description="Helical" evidence="9">
    <location>
        <begin position="293"/>
        <end position="314"/>
    </location>
</feature>
<feature type="transmembrane region" description="Helical" evidence="9">
    <location>
        <begin position="186"/>
        <end position="206"/>
    </location>
</feature>
<evidence type="ECO:0000256" key="2">
    <source>
        <dbReference type="ARBA" id="ARBA00007520"/>
    </source>
</evidence>
<comment type="subcellular location">
    <subcellularLocation>
        <location evidence="1">Vacuole membrane</location>
        <topology evidence="1">Multi-pass membrane protein</topology>
    </subcellularLocation>
</comment>
<feature type="transmembrane region" description="Helical" evidence="9">
    <location>
        <begin position="227"/>
        <end position="244"/>
    </location>
</feature>
<comment type="function">
    <text evidence="6">Efflux pump; part of the gene cluster that mediates the biosynthesis of dothistromin (DOTH), a polyketide toxin very similar in structure to the aflatoxin precursor, versicolorin B. One function of dotC may be to transport early-stage dothistromin biosynthetic intermediates from the cytoplasm into vacuoles, thereby affecting the rate of dothistromin production.</text>
</comment>
<feature type="transmembrane region" description="Helical" evidence="9">
    <location>
        <begin position="128"/>
        <end position="148"/>
    </location>
</feature>
<dbReference type="PANTHER" id="PTHR23501:SF102">
    <property type="entry name" value="DRUG TRANSPORTER, PUTATIVE (AFU_ORTHOLOGUE AFUA_3G08530)-RELATED"/>
    <property type="match status" value="1"/>
</dbReference>
<dbReference type="InterPro" id="IPR036259">
    <property type="entry name" value="MFS_trans_sf"/>
</dbReference>
<evidence type="ECO:0000256" key="6">
    <source>
        <dbReference type="ARBA" id="ARBA00057269"/>
    </source>
</evidence>
<dbReference type="GO" id="GO:0005774">
    <property type="term" value="C:vacuolar membrane"/>
    <property type="evidence" value="ECO:0007669"/>
    <property type="project" value="UniProtKB-SubCell"/>
</dbReference>
<dbReference type="FunFam" id="1.20.1250.20:FF:000196">
    <property type="entry name" value="MFS toxin efflux pump (AflT)"/>
    <property type="match status" value="1"/>
</dbReference>
<dbReference type="GeneID" id="34615466"/>
<dbReference type="EMBL" id="KV878339">
    <property type="protein sequence ID" value="OJJ48609.1"/>
    <property type="molecule type" value="Genomic_DNA"/>
</dbReference>
<feature type="domain" description="Major facilitator superfamily (MFS) profile" evidence="10">
    <location>
        <begin position="32"/>
        <end position="523"/>
    </location>
</feature>
<evidence type="ECO:0000313" key="11">
    <source>
        <dbReference type="EMBL" id="OJJ48609.1"/>
    </source>
</evidence>
<proteinExistence type="inferred from homology"/>
<dbReference type="CDD" id="cd17502">
    <property type="entry name" value="MFS_Azr1_MDR_like"/>
    <property type="match status" value="1"/>
</dbReference>
<evidence type="ECO:0000259" key="10">
    <source>
        <dbReference type="PROSITE" id="PS50850"/>
    </source>
</evidence>
<dbReference type="PRINTS" id="PR01036">
    <property type="entry name" value="TCRTETB"/>
</dbReference>
<name>A0A1L9SMX2_9EURO</name>
<evidence type="ECO:0000256" key="7">
    <source>
        <dbReference type="ARBA" id="ARBA00069956"/>
    </source>
</evidence>
<dbReference type="VEuPathDB" id="FungiDB:ASPZODRAFT_61654"/>
<evidence type="ECO:0000256" key="4">
    <source>
        <dbReference type="ARBA" id="ARBA00022989"/>
    </source>
</evidence>
<dbReference type="GO" id="GO:0005886">
    <property type="term" value="C:plasma membrane"/>
    <property type="evidence" value="ECO:0007669"/>
    <property type="project" value="TreeGrafter"/>
</dbReference>
<dbReference type="Pfam" id="PF07690">
    <property type="entry name" value="MFS_1"/>
    <property type="match status" value="1"/>
</dbReference>
<feature type="transmembrane region" description="Helical" evidence="9">
    <location>
        <begin position="359"/>
        <end position="377"/>
    </location>
</feature>
<feature type="transmembrane region" description="Helical" evidence="9">
    <location>
        <begin position="326"/>
        <end position="350"/>
    </location>
</feature>
<gene>
    <name evidence="11" type="ORF">ASPZODRAFT_61654</name>
</gene>
<evidence type="ECO:0000256" key="9">
    <source>
        <dbReference type="SAM" id="Phobius"/>
    </source>
</evidence>
<feature type="transmembrane region" description="Helical" evidence="9">
    <location>
        <begin position="98"/>
        <end position="116"/>
    </location>
</feature>
<keyword evidence="5 9" id="KW-0472">Membrane</keyword>
<keyword evidence="12" id="KW-1185">Reference proteome</keyword>
<keyword evidence="4 9" id="KW-1133">Transmembrane helix</keyword>
<evidence type="ECO:0000256" key="1">
    <source>
        <dbReference type="ARBA" id="ARBA00004128"/>
    </source>
</evidence>
<dbReference type="Gene3D" id="1.20.1720.10">
    <property type="entry name" value="Multidrug resistance protein D"/>
    <property type="match status" value="1"/>
</dbReference>
<dbReference type="FunFam" id="1.20.1720.10:FF:000014">
    <property type="entry name" value="MFS drug transporter, putative"/>
    <property type="match status" value="1"/>
</dbReference>
<dbReference type="InterPro" id="IPR020846">
    <property type="entry name" value="MFS_dom"/>
</dbReference>
<feature type="transmembrane region" description="Helical" evidence="9">
    <location>
        <begin position="67"/>
        <end position="86"/>
    </location>
</feature>
<dbReference type="OrthoDB" id="10021397at2759"/>
<feature type="transmembrane region" description="Helical" evidence="9">
    <location>
        <begin position="383"/>
        <end position="408"/>
    </location>
</feature>
<dbReference type="RefSeq" id="XP_022583119.1">
    <property type="nucleotide sequence ID" value="XM_022729002.1"/>
</dbReference>
<feature type="transmembrane region" description="Helical" evidence="9">
    <location>
        <begin position="501"/>
        <end position="521"/>
    </location>
</feature>
<comment type="similarity">
    <text evidence="2">Belongs to the major facilitator superfamily. TCR/Tet family.</text>
</comment>
<evidence type="ECO:0000256" key="3">
    <source>
        <dbReference type="ARBA" id="ARBA00022692"/>
    </source>
</evidence>
<dbReference type="SUPFAM" id="SSF103473">
    <property type="entry name" value="MFS general substrate transporter"/>
    <property type="match status" value="1"/>
</dbReference>
<dbReference type="PROSITE" id="PS50850">
    <property type="entry name" value="MFS"/>
    <property type="match status" value="1"/>
</dbReference>
<dbReference type="Gene3D" id="1.20.1250.20">
    <property type="entry name" value="MFS general substrate transporter like domains"/>
    <property type="match status" value="1"/>
</dbReference>
<dbReference type="InterPro" id="IPR011701">
    <property type="entry name" value="MFS"/>
</dbReference>
<sequence>MGEELAQTATGQPLDRVPSQAQKLGRKKVMVIMTALCLVVFLAALDMTIVSTALPTMASHFNATESGYSWMASSYLLANAACIPLWGKVSDIWGRKPVILAANLIFLVGSLVSGLADNLAMIISGRAVQGVGGGGIIILANICVTDLFSVRDRPLYYALFGATWAIASALGPIIGGAFTTDVTWRWCFYLNLPIGGFSFVVLFILLKVESEKVPLLAGLRSIDWTGTLLIVGGTLMFLFGLEFGGVNYPWASATVICLIVFGLVTLALGMVNEWKFAKYPVIPTRLFTNWHNVLILLVCFCHGFVFIAGTYYLPLYFQTVLLASPILSGVYILPLVLFLSLLSIATGIIIRKTGRYREVIIFGMAFMTLGFGLFIILKPYAAWARIVLFQFIAGAGVGPIFQAPLVAFQANIHPSDMATATATFGFIRQLSASMSVVLGTVVYQNVLGQRMPELVAAVGKATAEEFVDSFAGSDKDLIAALAPAARRVVLDAFTYTLSRMWIMYTVVAGLGLLFSLLVSPVELSRKHVTHKTGLQQQEMARQEILAAQRQDQRQDPSKPELDV</sequence>
<reference evidence="12" key="1">
    <citation type="journal article" date="2017" name="Genome Biol.">
        <title>Comparative genomics reveals high biological diversity and specific adaptations in the industrially and medically important fungal genus Aspergillus.</title>
        <authorList>
            <person name="de Vries R.P."/>
            <person name="Riley R."/>
            <person name="Wiebenga A."/>
            <person name="Aguilar-Osorio G."/>
            <person name="Amillis S."/>
            <person name="Uchima C.A."/>
            <person name="Anderluh G."/>
            <person name="Asadollahi M."/>
            <person name="Askin M."/>
            <person name="Barry K."/>
            <person name="Battaglia E."/>
            <person name="Bayram O."/>
            <person name="Benocci T."/>
            <person name="Braus-Stromeyer S.A."/>
            <person name="Caldana C."/>
            <person name="Canovas D."/>
            <person name="Cerqueira G.C."/>
            <person name="Chen F."/>
            <person name="Chen W."/>
            <person name="Choi C."/>
            <person name="Clum A."/>
            <person name="Dos Santos R.A."/>
            <person name="Damasio A.R."/>
            <person name="Diallinas G."/>
            <person name="Emri T."/>
            <person name="Fekete E."/>
            <person name="Flipphi M."/>
            <person name="Freyberg S."/>
            <person name="Gallo A."/>
            <person name="Gournas C."/>
            <person name="Habgood R."/>
            <person name="Hainaut M."/>
            <person name="Harispe M.L."/>
            <person name="Henrissat B."/>
            <person name="Hilden K.S."/>
            <person name="Hope R."/>
            <person name="Hossain A."/>
            <person name="Karabika E."/>
            <person name="Karaffa L."/>
            <person name="Karanyi Z."/>
            <person name="Krasevec N."/>
            <person name="Kuo A."/>
            <person name="Kusch H."/>
            <person name="LaButti K."/>
            <person name="Lagendijk E.L."/>
            <person name="Lapidus A."/>
            <person name="Levasseur A."/>
            <person name="Lindquist E."/>
            <person name="Lipzen A."/>
            <person name="Logrieco A.F."/>
            <person name="MacCabe A."/>
            <person name="Maekelae M.R."/>
            <person name="Malavazi I."/>
            <person name="Melin P."/>
            <person name="Meyer V."/>
            <person name="Mielnichuk N."/>
            <person name="Miskei M."/>
            <person name="Molnar A.P."/>
            <person name="Mule G."/>
            <person name="Ngan C.Y."/>
            <person name="Orejas M."/>
            <person name="Orosz E."/>
            <person name="Ouedraogo J.P."/>
            <person name="Overkamp K.M."/>
            <person name="Park H.-S."/>
            <person name="Perrone G."/>
            <person name="Piumi F."/>
            <person name="Punt P.J."/>
            <person name="Ram A.F."/>
            <person name="Ramon A."/>
            <person name="Rauscher S."/>
            <person name="Record E."/>
            <person name="Riano-Pachon D.M."/>
            <person name="Robert V."/>
            <person name="Roehrig J."/>
            <person name="Ruller R."/>
            <person name="Salamov A."/>
            <person name="Salih N.S."/>
            <person name="Samson R.A."/>
            <person name="Sandor E."/>
            <person name="Sanguinetti M."/>
            <person name="Schuetze T."/>
            <person name="Sepcic K."/>
            <person name="Shelest E."/>
            <person name="Sherlock G."/>
            <person name="Sophianopoulou V."/>
            <person name="Squina F.M."/>
            <person name="Sun H."/>
            <person name="Susca A."/>
            <person name="Todd R.B."/>
            <person name="Tsang A."/>
            <person name="Unkles S.E."/>
            <person name="van de Wiele N."/>
            <person name="van Rossen-Uffink D."/>
            <person name="Oliveira J.V."/>
            <person name="Vesth T.C."/>
            <person name="Visser J."/>
            <person name="Yu J.-H."/>
            <person name="Zhou M."/>
            <person name="Andersen M.R."/>
            <person name="Archer D.B."/>
            <person name="Baker S.E."/>
            <person name="Benoit I."/>
            <person name="Brakhage A.A."/>
            <person name="Braus G.H."/>
            <person name="Fischer R."/>
            <person name="Frisvad J.C."/>
            <person name="Goldman G.H."/>
            <person name="Houbraken J."/>
            <person name="Oakley B."/>
            <person name="Pocsi I."/>
            <person name="Scazzocchio C."/>
            <person name="Seiboth B."/>
            <person name="vanKuyk P.A."/>
            <person name="Wortman J."/>
            <person name="Dyer P.S."/>
            <person name="Grigoriev I.V."/>
        </authorList>
    </citation>
    <scope>NUCLEOTIDE SEQUENCE [LARGE SCALE GENOMIC DNA]</scope>
    <source>
        <strain evidence="12">CBS 506.65</strain>
    </source>
</reference>
<dbReference type="Proteomes" id="UP000184188">
    <property type="component" value="Unassembled WGS sequence"/>
</dbReference>
<dbReference type="PANTHER" id="PTHR23501">
    <property type="entry name" value="MAJOR FACILITATOR SUPERFAMILY"/>
    <property type="match status" value="1"/>
</dbReference>
<feature type="transmembrane region" description="Helical" evidence="9">
    <location>
        <begin position="29"/>
        <end position="55"/>
    </location>
</feature>
<organism evidence="11 12">
    <name type="scientific">Penicilliopsis zonata CBS 506.65</name>
    <dbReference type="NCBI Taxonomy" id="1073090"/>
    <lineage>
        <taxon>Eukaryota</taxon>
        <taxon>Fungi</taxon>
        <taxon>Dikarya</taxon>
        <taxon>Ascomycota</taxon>
        <taxon>Pezizomycotina</taxon>
        <taxon>Eurotiomycetes</taxon>
        <taxon>Eurotiomycetidae</taxon>
        <taxon>Eurotiales</taxon>
        <taxon>Aspergillaceae</taxon>
        <taxon>Penicilliopsis</taxon>
    </lineage>
</organism>
<dbReference type="GO" id="GO:0022857">
    <property type="term" value="F:transmembrane transporter activity"/>
    <property type="evidence" value="ECO:0007669"/>
    <property type="project" value="InterPro"/>
</dbReference>
<dbReference type="AlphaFoldDB" id="A0A1L9SMX2"/>
<feature type="transmembrane region" description="Helical" evidence="9">
    <location>
        <begin position="420"/>
        <end position="443"/>
    </location>
</feature>
<feature type="transmembrane region" description="Helical" evidence="9">
    <location>
        <begin position="250"/>
        <end position="272"/>
    </location>
</feature>